<organism evidence="3">
    <name type="scientific">Coccolithus braarudii</name>
    <dbReference type="NCBI Taxonomy" id="221442"/>
    <lineage>
        <taxon>Eukaryota</taxon>
        <taxon>Haptista</taxon>
        <taxon>Haptophyta</taxon>
        <taxon>Prymnesiophyceae</taxon>
        <taxon>Coccolithales</taxon>
        <taxon>Coccolithaceae</taxon>
        <taxon>Coccolithus</taxon>
    </lineage>
</organism>
<gene>
    <name evidence="3" type="ORF">CPEL01642_LOCUS13827</name>
</gene>
<dbReference type="AlphaFoldDB" id="A0A7S0Q535"/>
<dbReference type="GO" id="GO:0016020">
    <property type="term" value="C:membrane"/>
    <property type="evidence" value="ECO:0007669"/>
    <property type="project" value="TreeGrafter"/>
</dbReference>
<evidence type="ECO:0000259" key="2">
    <source>
        <dbReference type="Pfam" id="PF13640"/>
    </source>
</evidence>
<name>A0A7S0Q535_9EUKA</name>
<dbReference type="Gene3D" id="2.60.120.620">
    <property type="entry name" value="q2cbj1_9rhob like domain"/>
    <property type="match status" value="1"/>
</dbReference>
<sequence>MKWLLLFSLGRGCLAFGRLTPGMSPSSDRGWDGSILRLQRNDQNLSLVQWLQCAHAPQDELHSLTNGRRKAWREPVIVDRCCFPANCRCFRAVYDGRVRMLEPVSSNREKIAHYTREIAEVLATEFGVRDLKSNSARSRTFTEADATRSRREQQGNVGALNYTELHADYYESASYIFTGVLFLGEEAADEIPLVGGELGFVDACMKIGDNMTVPTQGVVIEPLRGRLVLFTGGGENYHSPMPVVRGRRTTFHVWFRCSCESSMYDHYDAP</sequence>
<proteinExistence type="predicted"/>
<protein>
    <recommendedName>
        <fullName evidence="2">Prolyl 4-hydroxylase alpha subunit Fe(2+) 2OG dioxygenase domain-containing protein</fullName>
    </recommendedName>
</protein>
<dbReference type="Pfam" id="PF13640">
    <property type="entry name" value="2OG-FeII_Oxy_3"/>
    <property type="match status" value="1"/>
</dbReference>
<dbReference type="PANTHER" id="PTHR14650">
    <property type="entry name" value="PROLYL HYDROXYLASE-RELATED"/>
    <property type="match status" value="1"/>
</dbReference>
<accession>A0A7S0Q535</accession>
<feature type="domain" description="Prolyl 4-hydroxylase alpha subunit Fe(2+) 2OG dioxygenase" evidence="2">
    <location>
        <begin position="163"/>
        <end position="256"/>
    </location>
</feature>
<keyword evidence="1" id="KW-0732">Signal</keyword>
<dbReference type="InterPro" id="IPR044862">
    <property type="entry name" value="Pro_4_hyd_alph_FE2OG_OXY"/>
</dbReference>
<dbReference type="PANTHER" id="PTHR14650:SF1">
    <property type="entry name" value="2-OXOGLUTARATE AND IRON-DEPENDENT OXYGENASE DOMAIN-CONTAINING PROTEIN 3"/>
    <property type="match status" value="1"/>
</dbReference>
<evidence type="ECO:0000313" key="3">
    <source>
        <dbReference type="EMBL" id="CAD8610449.1"/>
    </source>
</evidence>
<dbReference type="InterPro" id="IPR039210">
    <property type="entry name" value="OGFOD3"/>
</dbReference>
<dbReference type="EMBL" id="HBEY01029167">
    <property type="protein sequence ID" value="CAD8610449.1"/>
    <property type="molecule type" value="Transcribed_RNA"/>
</dbReference>
<feature type="signal peptide" evidence="1">
    <location>
        <begin position="1"/>
        <end position="15"/>
    </location>
</feature>
<reference evidence="3" key="1">
    <citation type="submission" date="2021-01" db="EMBL/GenBank/DDBJ databases">
        <authorList>
            <person name="Corre E."/>
            <person name="Pelletier E."/>
            <person name="Niang G."/>
            <person name="Scheremetjew M."/>
            <person name="Finn R."/>
            <person name="Kale V."/>
            <person name="Holt S."/>
            <person name="Cochrane G."/>
            <person name="Meng A."/>
            <person name="Brown T."/>
            <person name="Cohen L."/>
        </authorList>
    </citation>
    <scope>NUCLEOTIDE SEQUENCE</scope>
    <source>
        <strain evidence="3">PLY182g</strain>
    </source>
</reference>
<evidence type="ECO:0000256" key="1">
    <source>
        <dbReference type="SAM" id="SignalP"/>
    </source>
</evidence>
<feature type="chain" id="PRO_5030583262" description="Prolyl 4-hydroxylase alpha subunit Fe(2+) 2OG dioxygenase domain-containing protein" evidence="1">
    <location>
        <begin position="16"/>
        <end position="270"/>
    </location>
</feature>